<comment type="caution">
    <text evidence="3">The sequence shown here is derived from an EMBL/GenBank/DDBJ whole genome shotgun (WGS) entry which is preliminary data.</text>
</comment>
<evidence type="ECO:0000313" key="4">
    <source>
        <dbReference type="Proteomes" id="UP001066276"/>
    </source>
</evidence>
<protein>
    <recommendedName>
        <fullName evidence="5">Reverse transcriptase domain-containing protein</fullName>
    </recommendedName>
</protein>
<dbReference type="InterPro" id="IPR000477">
    <property type="entry name" value="RT_dom"/>
</dbReference>
<reference evidence="3" key="1">
    <citation type="journal article" date="2022" name="bioRxiv">
        <title>Sequencing and chromosome-scale assembly of the giantPleurodeles waltlgenome.</title>
        <authorList>
            <person name="Brown T."/>
            <person name="Elewa A."/>
            <person name="Iarovenko S."/>
            <person name="Subramanian E."/>
            <person name="Araus A.J."/>
            <person name="Petzold A."/>
            <person name="Susuki M."/>
            <person name="Suzuki K.-i.T."/>
            <person name="Hayashi T."/>
            <person name="Toyoda A."/>
            <person name="Oliveira C."/>
            <person name="Osipova E."/>
            <person name="Leigh N.D."/>
            <person name="Simon A."/>
            <person name="Yun M.H."/>
        </authorList>
    </citation>
    <scope>NUCLEOTIDE SEQUENCE</scope>
    <source>
        <strain evidence="3">20211129_DDA</strain>
        <tissue evidence="3">Liver</tissue>
    </source>
</reference>
<evidence type="ECO:0008006" key="5">
    <source>
        <dbReference type="Google" id="ProtNLM"/>
    </source>
</evidence>
<organism evidence="3 4">
    <name type="scientific">Pleurodeles waltl</name>
    <name type="common">Iberian ribbed newt</name>
    <dbReference type="NCBI Taxonomy" id="8319"/>
    <lineage>
        <taxon>Eukaryota</taxon>
        <taxon>Metazoa</taxon>
        <taxon>Chordata</taxon>
        <taxon>Craniata</taxon>
        <taxon>Vertebrata</taxon>
        <taxon>Euteleostomi</taxon>
        <taxon>Amphibia</taxon>
        <taxon>Batrachia</taxon>
        <taxon>Caudata</taxon>
        <taxon>Salamandroidea</taxon>
        <taxon>Salamandridae</taxon>
        <taxon>Pleurodelinae</taxon>
        <taxon>Pleurodeles</taxon>
    </lineage>
</organism>
<keyword evidence="4" id="KW-1185">Reference proteome</keyword>
<name>A0AAV7U8I0_PLEWA</name>
<dbReference type="SUPFAM" id="SSF56219">
    <property type="entry name" value="DNase I-like"/>
    <property type="match status" value="1"/>
</dbReference>
<dbReference type="Pfam" id="PF03372">
    <property type="entry name" value="Exo_endo_phos"/>
    <property type="match status" value="1"/>
</dbReference>
<dbReference type="AlphaFoldDB" id="A0AAV7U8I0"/>
<evidence type="ECO:0000259" key="1">
    <source>
        <dbReference type="Pfam" id="PF00078"/>
    </source>
</evidence>
<dbReference type="Proteomes" id="UP001066276">
    <property type="component" value="Chromosome 3_1"/>
</dbReference>
<dbReference type="GO" id="GO:0003824">
    <property type="term" value="F:catalytic activity"/>
    <property type="evidence" value="ECO:0007669"/>
    <property type="project" value="InterPro"/>
</dbReference>
<gene>
    <name evidence="3" type="ORF">NDU88_002170</name>
</gene>
<accession>A0AAV7U8I0</accession>
<dbReference type="InterPro" id="IPR005135">
    <property type="entry name" value="Endo/exonuclease/phosphatase"/>
</dbReference>
<dbReference type="EMBL" id="JANPWB010000005">
    <property type="protein sequence ID" value="KAJ1185377.1"/>
    <property type="molecule type" value="Genomic_DNA"/>
</dbReference>
<evidence type="ECO:0000259" key="2">
    <source>
        <dbReference type="Pfam" id="PF03372"/>
    </source>
</evidence>
<proteinExistence type="predicted"/>
<dbReference type="Gene3D" id="3.60.10.10">
    <property type="entry name" value="Endonuclease/exonuclease/phosphatase"/>
    <property type="match status" value="1"/>
</dbReference>
<dbReference type="InterPro" id="IPR036691">
    <property type="entry name" value="Endo/exonu/phosph_ase_sf"/>
</dbReference>
<dbReference type="Pfam" id="PF00078">
    <property type="entry name" value="RVT_1"/>
    <property type="match status" value="1"/>
</dbReference>
<sequence>MDSVTELEGGRALVVDGSWAGEPVRLINVYVPSDVGERLELFQHLRPQLVTSRTIMMGGDFNCILESGGRCGTRAGEGWMDDAAKLLAEMVGEASLTDVIGSMGPDARNFTWSRPDGSVRSRIDFGFTSKSVRIRQHSMVTVHFSDHRAIRFQGELTGKFLTGPCTWKLNSSLLGREDAQEDLRRTYSEWQGMKDTLQSIGEWWEWVKGRIQDFFKNVGRKAARGRRKEFIRLQQQLQELHELELRGWDVMNPLEAVKKELSEHFHEESWRIIFRSKVENLEKGEKCNFFFKKINSAHTPLVQLRNREGILCDTKEDIRKAVTDFYGDLYSEKRATRGVHQEQLYRGIPTPGYAKKEVKCMLYMDDVTLFCTDGKSVQSLLEACKDFGKASGAKINVDKSQAKLFGRWDLCNEPLPFPIEAGLVKILSIGFGGPGAAAKSWNECLPQVKQKLGFWSLRHLSIEEKALVLRNDALPVLQYVTQAWPLLANVAWAVNNMVFHFVWHSKMDRVKRTVMHKEHRKGGKAVPDIPTILRAFFLCGLQGLLLLPAPSMEKTGVG</sequence>
<feature type="domain" description="Reverse transcriptase" evidence="1">
    <location>
        <begin position="356"/>
        <end position="403"/>
    </location>
</feature>
<feature type="domain" description="Endonuclease/exonuclease/phosphatase" evidence="2">
    <location>
        <begin position="26"/>
        <end position="147"/>
    </location>
</feature>
<evidence type="ECO:0000313" key="3">
    <source>
        <dbReference type="EMBL" id="KAJ1185377.1"/>
    </source>
</evidence>